<sequence>MESRTGNATAAAIGAASEPPQYSPLPGVEGAFAPAELDGAVEGAAGGSGCGDGEGGGGPRRALRAVYVRSESSQGGAAGCPEAGAWQCLLRACEAEGAHLTSVYFGELDFGETAVLDAFYDAGESGFVPTSVPLYVPSQEPGYPPCPLVPLSSSPSPCPPPSRLPPLSLRPLPPSPSLP</sequence>
<name>A0ABQ9TEB0_SAGOE</name>
<gene>
    <name evidence="3" type="ORF">P7K49_038295</name>
</gene>
<feature type="region of interest" description="Disordered" evidence="1">
    <location>
        <begin position="1"/>
        <end position="29"/>
    </location>
</feature>
<accession>A0ABQ9TEB0</accession>
<protein>
    <recommendedName>
        <fullName evidence="2">MAP3K deoxyribohydrolase domain-containing protein</fullName>
    </recommendedName>
</protein>
<feature type="domain" description="MAP3K deoxyribohydrolase" evidence="2">
    <location>
        <begin position="88"/>
        <end position="122"/>
    </location>
</feature>
<evidence type="ECO:0000256" key="1">
    <source>
        <dbReference type="SAM" id="MobiDB-lite"/>
    </source>
</evidence>
<feature type="compositionally biased region" description="Low complexity" evidence="1">
    <location>
        <begin position="1"/>
        <end position="16"/>
    </location>
</feature>
<dbReference type="InterPro" id="IPR046872">
    <property type="entry name" value="DRHyd-ASK"/>
</dbReference>
<evidence type="ECO:0000313" key="3">
    <source>
        <dbReference type="EMBL" id="KAK2083059.1"/>
    </source>
</evidence>
<reference evidence="3 4" key="1">
    <citation type="submission" date="2023-05" db="EMBL/GenBank/DDBJ databases">
        <title>B98-5 Cell Line De Novo Hybrid Assembly: An Optical Mapping Approach.</title>
        <authorList>
            <person name="Kananen K."/>
            <person name="Auerbach J.A."/>
            <person name="Kautto E."/>
            <person name="Blachly J.S."/>
        </authorList>
    </citation>
    <scope>NUCLEOTIDE SEQUENCE [LARGE SCALE GENOMIC DNA]</scope>
    <source>
        <strain evidence="3">B95-8</strain>
        <tissue evidence="3">Cell line</tissue>
    </source>
</reference>
<organism evidence="3 4">
    <name type="scientific">Saguinus oedipus</name>
    <name type="common">Cotton-top tamarin</name>
    <name type="synonym">Oedipomidas oedipus</name>
    <dbReference type="NCBI Taxonomy" id="9490"/>
    <lineage>
        <taxon>Eukaryota</taxon>
        <taxon>Metazoa</taxon>
        <taxon>Chordata</taxon>
        <taxon>Craniata</taxon>
        <taxon>Vertebrata</taxon>
        <taxon>Euteleostomi</taxon>
        <taxon>Mammalia</taxon>
        <taxon>Eutheria</taxon>
        <taxon>Euarchontoglires</taxon>
        <taxon>Primates</taxon>
        <taxon>Haplorrhini</taxon>
        <taxon>Platyrrhini</taxon>
        <taxon>Cebidae</taxon>
        <taxon>Callitrichinae</taxon>
        <taxon>Saguinus</taxon>
    </lineage>
</organism>
<feature type="region of interest" description="Disordered" evidence="1">
    <location>
        <begin position="146"/>
        <end position="179"/>
    </location>
</feature>
<evidence type="ECO:0000313" key="4">
    <source>
        <dbReference type="Proteomes" id="UP001266305"/>
    </source>
</evidence>
<keyword evidence="4" id="KW-1185">Reference proteome</keyword>
<comment type="caution">
    <text evidence="3">The sequence shown here is derived from an EMBL/GenBank/DDBJ whole genome shotgun (WGS) entry which is preliminary data.</text>
</comment>
<evidence type="ECO:0000259" key="2">
    <source>
        <dbReference type="Pfam" id="PF20309"/>
    </source>
</evidence>
<dbReference type="EMBL" id="JASSZA010000023">
    <property type="protein sequence ID" value="KAK2083059.1"/>
    <property type="molecule type" value="Genomic_DNA"/>
</dbReference>
<dbReference type="Proteomes" id="UP001266305">
    <property type="component" value="Unassembled WGS sequence"/>
</dbReference>
<dbReference type="Pfam" id="PF20309">
    <property type="entry name" value="DRHyd-ASK"/>
    <property type="match status" value="1"/>
</dbReference>
<proteinExistence type="predicted"/>